<evidence type="ECO:0000256" key="1">
    <source>
        <dbReference type="SAM" id="Coils"/>
    </source>
</evidence>
<feature type="coiled-coil region" evidence="1">
    <location>
        <begin position="224"/>
        <end position="265"/>
    </location>
</feature>
<keyword evidence="1" id="KW-0175">Coiled coil</keyword>
<dbReference type="EMBL" id="CP077715">
    <property type="protein sequence ID" value="QXJ32184.1"/>
    <property type="molecule type" value="Genomic_DNA"/>
</dbReference>
<gene>
    <name evidence="2" type="ORF">J5U21_01835</name>
    <name evidence="3" type="ORF">J5U22_01743</name>
</gene>
<evidence type="ECO:0000313" key="4">
    <source>
        <dbReference type="Proteomes" id="UP000693941"/>
    </source>
</evidence>
<dbReference type="GeneID" id="65560289"/>
<name>A0A8F5BVP3_9CREN</name>
<evidence type="ECO:0000313" key="3">
    <source>
        <dbReference type="EMBL" id="QXJ35196.1"/>
    </source>
</evidence>
<dbReference type="EMBL" id="CP077713">
    <property type="protein sequence ID" value="QXJ35196.1"/>
    <property type="molecule type" value="Genomic_DNA"/>
</dbReference>
<protein>
    <submittedName>
        <fullName evidence="2">Uncharacterized protein</fullName>
    </submittedName>
</protein>
<dbReference type="Proteomes" id="UP000693941">
    <property type="component" value="Chromosome"/>
</dbReference>
<dbReference type="Proteomes" id="UP000694036">
    <property type="component" value="Chromosome"/>
</dbReference>
<evidence type="ECO:0000313" key="5">
    <source>
        <dbReference type="Proteomes" id="UP000694036"/>
    </source>
</evidence>
<feature type="coiled-coil region" evidence="1">
    <location>
        <begin position="1"/>
        <end position="35"/>
    </location>
</feature>
<dbReference type="RefSeq" id="WP_218257843.1">
    <property type="nucleotide sequence ID" value="NZ_CP077713.1"/>
</dbReference>
<evidence type="ECO:0000313" key="2">
    <source>
        <dbReference type="EMBL" id="QXJ32184.1"/>
    </source>
</evidence>
<proteinExistence type="predicted"/>
<accession>A0A8F5BVP3</accession>
<sequence>MSEQQTRLSSLKELIEKKKESKEFYENQVKLLNQLITYIPNDIAIPFNKFVNLNKDEIIRAINILQRGELDNLNYVKEIILKLSQASQVIQMCDNNFSEMELDTFADLKGYDGLLNSKLKDCISDICKNSKTVTELAEKLKQLKENYLAVKEVIDKLDSISSCNLRFDINLCNIQWINKIKQINVEFLDTLCETIEDIKSVLDYSLDCERFMIKLPCFTFANIVSELRNSFNEANRDLDRALELSKKYKENVDKLKEETNRLKRILKRVGIDAREEVTRLIDYEKFMEYANTNLVNKKAELGIGEVEICILDAVSKSMDLISTVEEVTKKCNVLEEVAIKKIYELCKKNIIRCEVE</sequence>
<dbReference type="AlphaFoldDB" id="A0A8F5BVP3"/>
<organism evidence="2 4">
    <name type="scientific">Saccharolobus shibatae</name>
    <dbReference type="NCBI Taxonomy" id="2286"/>
    <lineage>
        <taxon>Archaea</taxon>
        <taxon>Thermoproteota</taxon>
        <taxon>Thermoprotei</taxon>
        <taxon>Sulfolobales</taxon>
        <taxon>Sulfolobaceae</taxon>
        <taxon>Saccharolobus</taxon>
    </lineage>
</organism>
<keyword evidence="5" id="KW-1185">Reference proteome</keyword>
<reference evidence="2 5" key="1">
    <citation type="journal article" date="2021" name="Environ. Microbiol.">
        <title>New insights into the diversity and evolution of the archaeal mobilome from three complete genomes of Saccharolobus shibatae.</title>
        <authorList>
            <person name="Medvedeva S."/>
            <person name="Brandt D."/>
            <person name="Cvirkaite-Krupovic V."/>
            <person name="Liu Y."/>
            <person name="Severinov K."/>
            <person name="Ishino S."/>
            <person name="Ishino Y."/>
            <person name="Prangishvili D."/>
            <person name="Kalinowski J."/>
            <person name="Krupovic M."/>
        </authorList>
    </citation>
    <scope>NUCLEOTIDE SEQUENCE</scope>
    <source>
        <strain evidence="2">BEU9</strain>
        <strain evidence="3 5">S38A</strain>
    </source>
</reference>